<keyword evidence="2" id="KW-1185">Reference proteome</keyword>
<protein>
    <submittedName>
        <fullName evidence="1">Uncharacterized protein</fullName>
    </submittedName>
</protein>
<feature type="non-terminal residue" evidence="1">
    <location>
        <position position="1"/>
    </location>
</feature>
<dbReference type="Proteomes" id="UP000257109">
    <property type="component" value="Unassembled WGS sequence"/>
</dbReference>
<name>A0A371G6H1_MUCPR</name>
<accession>A0A371G6H1</accession>
<evidence type="ECO:0000313" key="1">
    <source>
        <dbReference type="EMBL" id="RDX86169.1"/>
    </source>
</evidence>
<sequence>MTHQLGKRFFELQAIPRYVEGGANKIVLRPASALCNIICGPWFNAAMVQVDDLDQKCFVKASMTEIKARVEKHVEAKEDKEGHLQAEMVIPAIEKIMPMVSKLITIKSHEELVGTRHE</sequence>
<dbReference type="EMBL" id="QJKJ01006591">
    <property type="protein sequence ID" value="RDX86169.1"/>
    <property type="molecule type" value="Genomic_DNA"/>
</dbReference>
<gene>
    <name evidence="1" type="ORF">CR513_32538</name>
</gene>
<proteinExistence type="predicted"/>
<comment type="caution">
    <text evidence="1">The sequence shown here is derived from an EMBL/GenBank/DDBJ whole genome shotgun (WGS) entry which is preliminary data.</text>
</comment>
<dbReference type="AlphaFoldDB" id="A0A371G6H1"/>
<dbReference type="OrthoDB" id="1425436at2759"/>
<reference evidence="1" key="1">
    <citation type="submission" date="2018-05" db="EMBL/GenBank/DDBJ databases">
        <title>Draft genome of Mucuna pruriens seed.</title>
        <authorList>
            <person name="Nnadi N.E."/>
            <person name="Vos R."/>
            <person name="Hasami M.H."/>
            <person name="Devisetty U.K."/>
            <person name="Aguiy J.C."/>
        </authorList>
    </citation>
    <scope>NUCLEOTIDE SEQUENCE [LARGE SCALE GENOMIC DNA]</scope>
    <source>
        <strain evidence="1">JCA_2017</strain>
    </source>
</reference>
<organism evidence="1 2">
    <name type="scientific">Mucuna pruriens</name>
    <name type="common">Velvet bean</name>
    <name type="synonym">Dolichos pruriens</name>
    <dbReference type="NCBI Taxonomy" id="157652"/>
    <lineage>
        <taxon>Eukaryota</taxon>
        <taxon>Viridiplantae</taxon>
        <taxon>Streptophyta</taxon>
        <taxon>Embryophyta</taxon>
        <taxon>Tracheophyta</taxon>
        <taxon>Spermatophyta</taxon>
        <taxon>Magnoliopsida</taxon>
        <taxon>eudicotyledons</taxon>
        <taxon>Gunneridae</taxon>
        <taxon>Pentapetalae</taxon>
        <taxon>rosids</taxon>
        <taxon>fabids</taxon>
        <taxon>Fabales</taxon>
        <taxon>Fabaceae</taxon>
        <taxon>Papilionoideae</taxon>
        <taxon>50 kb inversion clade</taxon>
        <taxon>NPAAA clade</taxon>
        <taxon>indigoferoid/millettioid clade</taxon>
        <taxon>Phaseoleae</taxon>
        <taxon>Mucuna</taxon>
    </lineage>
</organism>
<evidence type="ECO:0000313" key="2">
    <source>
        <dbReference type="Proteomes" id="UP000257109"/>
    </source>
</evidence>